<dbReference type="AlphaFoldDB" id="A0A2I0IJH8"/>
<reference evidence="2 3" key="1">
    <citation type="submission" date="2017-11" db="EMBL/GenBank/DDBJ databases">
        <title>De-novo sequencing of pomegranate (Punica granatum L.) genome.</title>
        <authorList>
            <person name="Akparov Z."/>
            <person name="Amiraslanov A."/>
            <person name="Hajiyeva S."/>
            <person name="Abbasov M."/>
            <person name="Kaur K."/>
            <person name="Hamwieh A."/>
            <person name="Solovyev V."/>
            <person name="Salamov A."/>
            <person name="Braich B."/>
            <person name="Kosarev P."/>
            <person name="Mahmoud A."/>
            <person name="Hajiyev E."/>
            <person name="Babayeva S."/>
            <person name="Izzatullayeva V."/>
            <person name="Mammadov A."/>
            <person name="Mammadov A."/>
            <person name="Sharifova S."/>
            <person name="Ojaghi J."/>
            <person name="Eynullazada K."/>
            <person name="Bayramov B."/>
            <person name="Abdulazimova A."/>
            <person name="Shahmuradov I."/>
        </authorList>
    </citation>
    <scope>NUCLEOTIDE SEQUENCE [LARGE SCALE GENOMIC DNA]</scope>
    <source>
        <strain evidence="3">cv. AG2017</strain>
        <tissue evidence="2">Leaf</tissue>
    </source>
</reference>
<dbReference type="EMBL" id="PGOL01002943">
    <property type="protein sequence ID" value="PKI44168.1"/>
    <property type="molecule type" value="Genomic_DNA"/>
</dbReference>
<feature type="region of interest" description="Disordered" evidence="1">
    <location>
        <begin position="61"/>
        <end position="83"/>
    </location>
</feature>
<keyword evidence="3" id="KW-1185">Reference proteome</keyword>
<evidence type="ECO:0000313" key="3">
    <source>
        <dbReference type="Proteomes" id="UP000233551"/>
    </source>
</evidence>
<sequence length="130" mass="14534">MEFNLETGFQAPTQKAQRSERDPTRPNPIIHETGPILLMRPTRESLCSRLDVGCGSGLFIDEMHGSQSSPVEREGPQAQSKCGELPEKFQKDKRKNGGLRLEGPSLRKGDSIVPLKVEMTVEEFNKLIEN</sequence>
<accession>A0A2I0IJH8</accession>
<evidence type="ECO:0000313" key="2">
    <source>
        <dbReference type="EMBL" id="PKI44168.1"/>
    </source>
</evidence>
<dbReference type="Proteomes" id="UP000233551">
    <property type="component" value="Unassembled WGS sequence"/>
</dbReference>
<evidence type="ECO:0000256" key="1">
    <source>
        <dbReference type="SAM" id="MobiDB-lite"/>
    </source>
</evidence>
<proteinExistence type="predicted"/>
<organism evidence="2 3">
    <name type="scientific">Punica granatum</name>
    <name type="common">Pomegranate</name>
    <dbReference type="NCBI Taxonomy" id="22663"/>
    <lineage>
        <taxon>Eukaryota</taxon>
        <taxon>Viridiplantae</taxon>
        <taxon>Streptophyta</taxon>
        <taxon>Embryophyta</taxon>
        <taxon>Tracheophyta</taxon>
        <taxon>Spermatophyta</taxon>
        <taxon>Magnoliopsida</taxon>
        <taxon>eudicotyledons</taxon>
        <taxon>Gunneridae</taxon>
        <taxon>Pentapetalae</taxon>
        <taxon>rosids</taxon>
        <taxon>malvids</taxon>
        <taxon>Myrtales</taxon>
        <taxon>Lythraceae</taxon>
        <taxon>Punica</taxon>
    </lineage>
</organism>
<comment type="caution">
    <text evidence="2">The sequence shown here is derived from an EMBL/GenBank/DDBJ whole genome shotgun (WGS) entry which is preliminary data.</text>
</comment>
<protein>
    <submittedName>
        <fullName evidence="2">Uncharacterized protein</fullName>
    </submittedName>
</protein>
<feature type="region of interest" description="Disordered" evidence="1">
    <location>
        <begin position="1"/>
        <end position="33"/>
    </location>
</feature>
<gene>
    <name evidence="2" type="ORF">CRG98_035461</name>
</gene>
<name>A0A2I0IJH8_PUNGR</name>